<keyword evidence="2" id="KW-0963">Cytoplasm</keyword>
<evidence type="ECO:0000259" key="3">
    <source>
        <dbReference type="Pfam" id="PF11701"/>
    </source>
</evidence>
<evidence type="ECO:0000313" key="4">
    <source>
        <dbReference type="EMBL" id="KIY50412.1"/>
    </source>
</evidence>
<evidence type="ECO:0000256" key="2">
    <source>
        <dbReference type="ARBA" id="ARBA00022490"/>
    </source>
</evidence>
<dbReference type="PANTHER" id="PTHR45994">
    <property type="entry name" value="FI21225P1"/>
    <property type="match status" value="1"/>
</dbReference>
<dbReference type="InterPro" id="IPR016024">
    <property type="entry name" value="ARM-type_fold"/>
</dbReference>
<dbReference type="Pfam" id="PF11701">
    <property type="entry name" value="UNC45-central"/>
    <property type="match status" value="1"/>
</dbReference>
<dbReference type="SUPFAM" id="SSF48371">
    <property type="entry name" value="ARM repeat"/>
    <property type="match status" value="1"/>
</dbReference>
<gene>
    <name evidence="4" type="ORF">FISHEDRAFT_39048</name>
</gene>
<keyword evidence="5" id="KW-1185">Reference proteome</keyword>
<dbReference type="AlphaFoldDB" id="A0A0D7AG61"/>
<dbReference type="OrthoDB" id="199930at2759"/>
<evidence type="ECO:0000313" key="5">
    <source>
        <dbReference type="Proteomes" id="UP000054144"/>
    </source>
</evidence>
<dbReference type="Gene3D" id="1.25.10.10">
    <property type="entry name" value="Leucine-rich Repeat Variant"/>
    <property type="match status" value="1"/>
</dbReference>
<dbReference type="InterPro" id="IPR024660">
    <property type="entry name" value="UCS_central_dom"/>
</dbReference>
<feature type="domain" description="UNC-45/Cro1/She4 central" evidence="3">
    <location>
        <begin position="40"/>
        <end position="209"/>
    </location>
</feature>
<comment type="subcellular location">
    <subcellularLocation>
        <location evidence="1">Cytoplasm</location>
    </subcellularLocation>
</comment>
<dbReference type="GO" id="GO:0051879">
    <property type="term" value="F:Hsp90 protein binding"/>
    <property type="evidence" value="ECO:0007669"/>
    <property type="project" value="TreeGrafter"/>
</dbReference>
<proteinExistence type="predicted"/>
<organism evidence="4 5">
    <name type="scientific">Fistulina hepatica ATCC 64428</name>
    <dbReference type="NCBI Taxonomy" id="1128425"/>
    <lineage>
        <taxon>Eukaryota</taxon>
        <taxon>Fungi</taxon>
        <taxon>Dikarya</taxon>
        <taxon>Basidiomycota</taxon>
        <taxon>Agaricomycotina</taxon>
        <taxon>Agaricomycetes</taxon>
        <taxon>Agaricomycetidae</taxon>
        <taxon>Agaricales</taxon>
        <taxon>Fistulinaceae</taxon>
        <taxon>Fistulina</taxon>
    </lineage>
</organism>
<reference evidence="4 5" key="1">
    <citation type="journal article" date="2015" name="Fungal Genet. Biol.">
        <title>Evolution of novel wood decay mechanisms in Agaricales revealed by the genome sequences of Fistulina hepatica and Cylindrobasidium torrendii.</title>
        <authorList>
            <person name="Floudas D."/>
            <person name="Held B.W."/>
            <person name="Riley R."/>
            <person name="Nagy L.G."/>
            <person name="Koehler G."/>
            <person name="Ransdell A.S."/>
            <person name="Younus H."/>
            <person name="Chow J."/>
            <person name="Chiniquy J."/>
            <person name="Lipzen A."/>
            <person name="Tritt A."/>
            <person name="Sun H."/>
            <person name="Haridas S."/>
            <person name="LaButti K."/>
            <person name="Ohm R.A."/>
            <person name="Kues U."/>
            <person name="Blanchette R.A."/>
            <person name="Grigoriev I.V."/>
            <person name="Minto R.E."/>
            <person name="Hibbett D.S."/>
        </authorList>
    </citation>
    <scope>NUCLEOTIDE SEQUENCE [LARGE SCALE GENOMIC DNA]</scope>
    <source>
        <strain evidence="4 5">ATCC 64428</strain>
    </source>
</reference>
<protein>
    <recommendedName>
        <fullName evidence="3">UNC-45/Cro1/She4 central domain-containing protein</fullName>
    </recommendedName>
</protein>
<evidence type="ECO:0000256" key="1">
    <source>
        <dbReference type="ARBA" id="ARBA00004496"/>
    </source>
</evidence>
<name>A0A0D7AG61_9AGAR</name>
<accession>A0A0D7AG61</accession>
<dbReference type="PANTHER" id="PTHR45994:SF1">
    <property type="entry name" value="FI21225P1"/>
    <property type="match status" value="1"/>
</dbReference>
<dbReference type="EMBL" id="KN881675">
    <property type="protein sequence ID" value="KIY50412.1"/>
    <property type="molecule type" value="Genomic_DNA"/>
</dbReference>
<dbReference type="GO" id="GO:0005737">
    <property type="term" value="C:cytoplasm"/>
    <property type="evidence" value="ECO:0007669"/>
    <property type="project" value="UniProtKB-SubCell"/>
</dbReference>
<sequence>MSDVKTTPSNGGKAVCDFDAILKTTQKEPLKSLLPDELFYIVSAFLPSEPAAQRSKAYLILSAFCQGVRHSYADASCKSRSKQDSDSNPAVHKLVQVFAPEILNRLRETNESDVVAGISFHDALFQVDWEVASAIFLEDGVYDLIMDAVELSPPPAQTLAVAHLLGQAAGHKACRSILTSACGEWLETQFRRSSDTDLRAAAAVAVIKLSRGTANDEADIAGTSAGMGKKMEDLAAAMKTMVLNPSNSRTQFADEIEGLAYLSASPAVKEMLSNDHAFLKRLFGLVPRRKKGGPGTVTVEADTTLLFGIVVVISNMAAYRPRMTEEQVHIEKLRSMAKAGKKEPPVDEAAVLGDDEHVKARNQRLVAAGVLEVFPNALTASDTPGMRLHIGKSLLHIVEDPANRGRTLQSGCAKTLLTIIHAYMSASSQSISSSPQKTFAVDAAALEPIQALAKLAITASPIQVFGPDEGAMHDAVRPLSALLQHDASSLLQRFEALMALTNLASHGMSNATARGPTLAERIASTEGLLNHVELLLLGEHTLVRRASMELICNLVAGSEFAFERYGGGDSPASGEGNRNAKSKLQLLIALADVEDLPTRLAASGALAALTSSPRTRTYVVELQMERHRVMRILTELIDPHAVTPRVRETDPGLVHRGIVCAHNVLLGIDDPDVMETMAREAREAGLDKALMDVARDSMNATGGNASRAVNEAALRPLAETLEFLMGTR</sequence>
<dbReference type="InterPro" id="IPR011989">
    <property type="entry name" value="ARM-like"/>
</dbReference>
<dbReference type="Proteomes" id="UP000054144">
    <property type="component" value="Unassembled WGS sequence"/>
</dbReference>